<dbReference type="Gene3D" id="3.40.50.1820">
    <property type="entry name" value="alpha/beta hydrolase"/>
    <property type="match status" value="1"/>
</dbReference>
<dbReference type="PANTHER" id="PTHR42776">
    <property type="entry name" value="SERINE PEPTIDASE S9 FAMILY MEMBER"/>
    <property type="match status" value="1"/>
</dbReference>
<evidence type="ECO:0000256" key="1">
    <source>
        <dbReference type="ARBA" id="ARBA00022801"/>
    </source>
</evidence>
<dbReference type="SUPFAM" id="SSF53474">
    <property type="entry name" value="alpha/beta-Hydrolases"/>
    <property type="match status" value="1"/>
</dbReference>
<comment type="caution">
    <text evidence="6">The sequence shown here is derived from an EMBL/GenBank/DDBJ whole genome shotgun (WGS) entry which is preliminary data.</text>
</comment>
<dbReference type="PANTHER" id="PTHR42776:SF27">
    <property type="entry name" value="DIPEPTIDYL PEPTIDASE FAMILY MEMBER 6"/>
    <property type="match status" value="1"/>
</dbReference>
<dbReference type="SUPFAM" id="SSF82171">
    <property type="entry name" value="DPP6 N-terminal domain-like"/>
    <property type="match status" value="1"/>
</dbReference>
<dbReference type="InterPro" id="IPR002469">
    <property type="entry name" value="Peptidase_S9B_N"/>
</dbReference>
<name>A0ABW6BTQ9_9BACT</name>
<feature type="domain" description="Peptidase S9 prolyl oligopeptidase catalytic" evidence="4">
    <location>
        <begin position="503"/>
        <end position="704"/>
    </location>
</feature>
<feature type="domain" description="Dipeptidylpeptidase IV N-terminal" evidence="5">
    <location>
        <begin position="304"/>
        <end position="407"/>
    </location>
</feature>
<accession>A0ABW6BTQ9</accession>
<proteinExistence type="predicted"/>
<dbReference type="Pfam" id="PF00930">
    <property type="entry name" value="DPPIV_N"/>
    <property type="match status" value="1"/>
</dbReference>
<evidence type="ECO:0000256" key="2">
    <source>
        <dbReference type="ARBA" id="ARBA00022825"/>
    </source>
</evidence>
<evidence type="ECO:0000259" key="5">
    <source>
        <dbReference type="Pfam" id="PF00930"/>
    </source>
</evidence>
<dbReference type="Pfam" id="PF07676">
    <property type="entry name" value="PD40"/>
    <property type="match status" value="2"/>
</dbReference>
<dbReference type="InterPro" id="IPR011659">
    <property type="entry name" value="WD40"/>
</dbReference>
<keyword evidence="1" id="KW-0378">Hydrolase</keyword>
<dbReference type="Proteomes" id="UP001597641">
    <property type="component" value="Unassembled WGS sequence"/>
</dbReference>
<evidence type="ECO:0000313" key="6">
    <source>
        <dbReference type="EMBL" id="MFD3000641.1"/>
    </source>
</evidence>
<evidence type="ECO:0000256" key="3">
    <source>
        <dbReference type="SAM" id="SignalP"/>
    </source>
</evidence>
<evidence type="ECO:0000259" key="4">
    <source>
        <dbReference type="Pfam" id="PF00326"/>
    </source>
</evidence>
<keyword evidence="2" id="KW-0720">Serine protease</keyword>
<dbReference type="RefSeq" id="WP_377483877.1">
    <property type="nucleotide sequence ID" value="NZ_JBHUOX010000006.1"/>
</dbReference>
<dbReference type="InterPro" id="IPR029058">
    <property type="entry name" value="AB_hydrolase_fold"/>
</dbReference>
<dbReference type="Gene3D" id="2.120.10.30">
    <property type="entry name" value="TolB, C-terminal domain"/>
    <property type="match status" value="1"/>
</dbReference>
<feature type="signal peptide" evidence="3">
    <location>
        <begin position="1"/>
        <end position="24"/>
    </location>
</feature>
<reference evidence="7" key="1">
    <citation type="journal article" date="2019" name="Int. J. Syst. Evol. Microbiol.">
        <title>The Global Catalogue of Microorganisms (GCM) 10K type strain sequencing project: providing services to taxonomists for standard genome sequencing and annotation.</title>
        <authorList>
            <consortium name="The Broad Institute Genomics Platform"/>
            <consortium name="The Broad Institute Genome Sequencing Center for Infectious Disease"/>
            <person name="Wu L."/>
            <person name="Ma J."/>
        </authorList>
    </citation>
    <scope>NUCLEOTIDE SEQUENCE [LARGE SCALE GENOMIC DNA]</scope>
    <source>
        <strain evidence="7">KCTC 23984</strain>
    </source>
</reference>
<keyword evidence="2" id="KW-0645">Protease</keyword>
<protein>
    <submittedName>
        <fullName evidence="6">S9 family peptidase</fullName>
    </submittedName>
</protein>
<sequence>MKKKYLYCFYASLVFLLRSVTSQAQDFTLEAVRSYPFPSGLTASAPGSRIAWVFDEQGKRNVCVAEGPSFEPRKLTEYYLDEGQEITSLSLSADGKWVVYVRGGEHGAIWDEGETVNPTSDPVPPKVQVWSMPFSGGEPILIGEGDDPAISPKSDRVAFIRNGQVWEAPLDGATEAKKLFTTRGTSSSLEWSPDGKALAFVSSRGGHAFIGVYTDSKTPLNWIAPSFHRDRSPRWSPDGKRIVFVRTPGTGGAPETYLEMHHRPWAIWTADVASGKASQLWQAPETLAGSVPNTHGGINLHWAAEDHIVFLSYHDGWPHLYSLPASGGKPLLLTKGEFMAEHIHLSQDRKWLLFSANTGPDKADIDRRHVARVPVDKAEMEVLTPGKGLEWSPVLTGDGKTVALITATAQRPPLPSVMAFRKGYIQVLAEKHIPASFPQKQLVTPQQVTYKAPDGVTIHAQLFQPKGGAAKKPAIVYVHGGPSRQMLLGWHYSDYYANAYAMNQYLASLGFVVLSVNYRLGIGYGHAFHHPEKAGLTGASEYQNIRAAATWLAAQPQVDADRIGVYGGSYGGYLTALALGRDSDLFAAGVDIHGMSDRTAGRTTDLVAPDRYERAPDAALASKVMWESSPASSVSTWRSPVLLIHGDDDRNVSFSNSVDLVRRLEAKGVPFETLVLVDDTHHWMTFSNVLKVGNATAAFFQRKLLKKEPGKR</sequence>
<dbReference type="InterPro" id="IPR011042">
    <property type="entry name" value="6-blade_b-propeller_TolB-like"/>
</dbReference>
<dbReference type="InterPro" id="IPR001375">
    <property type="entry name" value="Peptidase_S9_cat"/>
</dbReference>
<organism evidence="6 7">
    <name type="scientific">Pontibacter toksunensis</name>
    <dbReference type="NCBI Taxonomy" id="1332631"/>
    <lineage>
        <taxon>Bacteria</taxon>
        <taxon>Pseudomonadati</taxon>
        <taxon>Bacteroidota</taxon>
        <taxon>Cytophagia</taxon>
        <taxon>Cytophagales</taxon>
        <taxon>Hymenobacteraceae</taxon>
        <taxon>Pontibacter</taxon>
    </lineage>
</organism>
<dbReference type="EMBL" id="JBHUOX010000006">
    <property type="protein sequence ID" value="MFD3000641.1"/>
    <property type="molecule type" value="Genomic_DNA"/>
</dbReference>
<feature type="chain" id="PRO_5047542245" evidence="3">
    <location>
        <begin position="25"/>
        <end position="712"/>
    </location>
</feature>
<gene>
    <name evidence="6" type="ORF">ACFS7Z_09745</name>
</gene>
<keyword evidence="7" id="KW-1185">Reference proteome</keyword>
<dbReference type="Pfam" id="PF00326">
    <property type="entry name" value="Peptidase_S9"/>
    <property type="match status" value="1"/>
</dbReference>
<keyword evidence="3" id="KW-0732">Signal</keyword>
<evidence type="ECO:0000313" key="7">
    <source>
        <dbReference type="Proteomes" id="UP001597641"/>
    </source>
</evidence>